<accession>A0A1F7SK89</accession>
<name>A0A1F7SK89_9BACT</name>
<evidence type="ECO:0000313" key="1">
    <source>
        <dbReference type="EMBL" id="OGL54179.1"/>
    </source>
</evidence>
<dbReference type="EMBL" id="MGDI01000016">
    <property type="protein sequence ID" value="OGL54179.1"/>
    <property type="molecule type" value="Genomic_DNA"/>
</dbReference>
<dbReference type="STRING" id="1817883.A3G31_05300"/>
<gene>
    <name evidence="1" type="ORF">A3G31_05300</name>
</gene>
<organism evidence="1 2">
    <name type="scientific">Candidatus Schekmanbacteria bacterium RIFCSPLOWO2_12_FULL_38_15</name>
    <dbReference type="NCBI Taxonomy" id="1817883"/>
    <lineage>
        <taxon>Bacteria</taxon>
        <taxon>Candidatus Schekmaniibacteriota</taxon>
    </lineage>
</organism>
<dbReference type="Proteomes" id="UP000178082">
    <property type="component" value="Unassembled WGS sequence"/>
</dbReference>
<comment type="caution">
    <text evidence="1">The sequence shown here is derived from an EMBL/GenBank/DDBJ whole genome shotgun (WGS) entry which is preliminary data.</text>
</comment>
<reference evidence="1 2" key="1">
    <citation type="journal article" date="2016" name="Nat. Commun.">
        <title>Thousands of microbial genomes shed light on interconnected biogeochemical processes in an aquifer system.</title>
        <authorList>
            <person name="Anantharaman K."/>
            <person name="Brown C.T."/>
            <person name="Hug L.A."/>
            <person name="Sharon I."/>
            <person name="Castelle C.J."/>
            <person name="Probst A.J."/>
            <person name="Thomas B.C."/>
            <person name="Singh A."/>
            <person name="Wilkins M.J."/>
            <person name="Karaoz U."/>
            <person name="Brodie E.L."/>
            <person name="Williams K.H."/>
            <person name="Hubbard S.S."/>
            <person name="Banfield J.F."/>
        </authorList>
    </citation>
    <scope>NUCLEOTIDE SEQUENCE [LARGE SCALE GENOMIC DNA]</scope>
</reference>
<sequence>MKIRLFLLALIIVSVGFLFSSDKIAYSGNNETGSEINIDDVITKDFGENDGSNVDVFRVSDCDGDETTNDREGFSDVTATLTISNASRPNFSESTSHPVRIYKYKVSFQKIGSSVKKSKMPDIKGFLRNISFTVPAGDVDEPATKDLKVTIFSKAMKEAFADQYIKKFGENPSETGIIKYLDYNVKIKIFGREVTEEKNSAGASGETTIILTEVNNCVTSE</sequence>
<protein>
    <submittedName>
        <fullName evidence="1">Uncharacterized protein</fullName>
    </submittedName>
</protein>
<evidence type="ECO:0000313" key="2">
    <source>
        <dbReference type="Proteomes" id="UP000178082"/>
    </source>
</evidence>
<dbReference type="AlphaFoldDB" id="A0A1F7SK89"/>
<proteinExistence type="predicted"/>